<evidence type="ECO:0000313" key="2">
    <source>
        <dbReference type="EMBL" id="CAE0241252.1"/>
    </source>
</evidence>
<dbReference type="SUPFAM" id="SSF116846">
    <property type="entry name" value="MIT domain"/>
    <property type="match status" value="2"/>
</dbReference>
<dbReference type="EMBL" id="HBIB01005663">
    <property type="protein sequence ID" value="CAE0241252.1"/>
    <property type="molecule type" value="Transcribed_RNA"/>
</dbReference>
<dbReference type="Gene3D" id="1.20.58.80">
    <property type="entry name" value="Phosphotransferase system, lactose/cellobiose-type IIA subunit"/>
    <property type="match status" value="2"/>
</dbReference>
<protein>
    <recommendedName>
        <fullName evidence="1">MIT domain-containing protein</fullName>
    </recommendedName>
</protein>
<accession>A0A7S3CYR6</accession>
<feature type="domain" description="MIT" evidence="1">
    <location>
        <begin position="110"/>
        <end position="176"/>
    </location>
</feature>
<evidence type="ECO:0000259" key="1">
    <source>
        <dbReference type="SMART" id="SM00745"/>
    </source>
</evidence>
<feature type="domain" description="MIT" evidence="1">
    <location>
        <begin position="2"/>
        <end position="79"/>
    </location>
</feature>
<dbReference type="AlphaFoldDB" id="A0A7S3CYR6"/>
<reference evidence="2" key="1">
    <citation type="submission" date="2021-01" db="EMBL/GenBank/DDBJ databases">
        <authorList>
            <person name="Corre E."/>
            <person name="Pelletier E."/>
            <person name="Niang G."/>
            <person name="Scheremetjew M."/>
            <person name="Finn R."/>
            <person name="Kale V."/>
            <person name="Holt S."/>
            <person name="Cochrane G."/>
            <person name="Meng A."/>
            <person name="Brown T."/>
            <person name="Cohen L."/>
        </authorList>
    </citation>
    <scope>NUCLEOTIDE SEQUENCE</scope>
    <source>
        <strain evidence="2">NIES-2562</strain>
    </source>
</reference>
<dbReference type="InterPro" id="IPR007330">
    <property type="entry name" value="MIT_dom"/>
</dbReference>
<gene>
    <name evidence="2" type="ORF">PBIL07802_LOCUS3414</name>
</gene>
<organism evidence="2">
    <name type="scientific">Palpitomonas bilix</name>
    <dbReference type="NCBI Taxonomy" id="652834"/>
    <lineage>
        <taxon>Eukaryota</taxon>
        <taxon>Eukaryota incertae sedis</taxon>
    </lineage>
</organism>
<sequence>MAINSRERAVQYFKLAIEHDERERYEEALDSYLQGLHVLHAAIKNENDQSRKGEMNEWMKTYLSRAEKLKEWLNKKSPKKEVEVLVEAHSSLPSLSDLYSLRLSSGSATVTNFRGKAIDALIKAVEYDNEKEYEKAMSMYKCGIDWLQAAPKYEDDRSIIRKMKEWLKRFLSRAESIKSFLGRK</sequence>
<dbReference type="InterPro" id="IPR036181">
    <property type="entry name" value="MIT_dom_sf"/>
</dbReference>
<dbReference type="SMART" id="SM00745">
    <property type="entry name" value="MIT"/>
    <property type="match status" value="2"/>
</dbReference>
<name>A0A7S3CYR6_9EUKA</name>
<proteinExistence type="predicted"/>
<dbReference type="Pfam" id="PF04212">
    <property type="entry name" value="MIT"/>
    <property type="match status" value="2"/>
</dbReference>